<protein>
    <submittedName>
        <fullName evidence="2">Uncharacterized protein</fullName>
    </submittedName>
</protein>
<dbReference type="Proteomes" id="UP000323142">
    <property type="component" value="Unassembled WGS sequence"/>
</dbReference>
<feature type="compositionally biased region" description="Basic and acidic residues" evidence="1">
    <location>
        <begin position="105"/>
        <end position="123"/>
    </location>
</feature>
<feature type="compositionally biased region" description="Basic and acidic residues" evidence="1">
    <location>
        <begin position="46"/>
        <end position="57"/>
    </location>
</feature>
<dbReference type="OrthoDB" id="8020299at2"/>
<reference evidence="2 3" key="1">
    <citation type="submission" date="2019-09" db="EMBL/GenBank/DDBJ databases">
        <title>Salinarimonas rosea gen. nov., sp. nov., a new member of the a-2 subgroup of the Proteobacteria.</title>
        <authorList>
            <person name="Liu J."/>
        </authorList>
    </citation>
    <scope>NUCLEOTIDE SEQUENCE [LARGE SCALE GENOMIC DNA]</scope>
    <source>
        <strain evidence="2 3">BN140002</strain>
    </source>
</reference>
<evidence type="ECO:0000313" key="3">
    <source>
        <dbReference type="Proteomes" id="UP000323142"/>
    </source>
</evidence>
<evidence type="ECO:0000256" key="1">
    <source>
        <dbReference type="SAM" id="MobiDB-lite"/>
    </source>
</evidence>
<proteinExistence type="predicted"/>
<feature type="compositionally biased region" description="Basic and acidic residues" evidence="1">
    <location>
        <begin position="1"/>
        <end position="14"/>
    </location>
</feature>
<evidence type="ECO:0000313" key="2">
    <source>
        <dbReference type="EMBL" id="KAA2236895.1"/>
    </source>
</evidence>
<gene>
    <name evidence="2" type="ORF">F0L46_12965</name>
</gene>
<comment type="caution">
    <text evidence="2">The sequence shown here is derived from an EMBL/GenBank/DDBJ whole genome shotgun (WGS) entry which is preliminary data.</text>
</comment>
<dbReference type="EMBL" id="VUOA01000022">
    <property type="protein sequence ID" value="KAA2236895.1"/>
    <property type="molecule type" value="Genomic_DNA"/>
</dbReference>
<keyword evidence="3" id="KW-1185">Reference proteome</keyword>
<dbReference type="RefSeq" id="WP_149818147.1">
    <property type="nucleotide sequence ID" value="NZ_VUOA01000022.1"/>
</dbReference>
<feature type="region of interest" description="Disordered" evidence="1">
    <location>
        <begin position="1"/>
        <end position="123"/>
    </location>
</feature>
<name>A0A5B2VDP0_9HYPH</name>
<feature type="compositionally biased region" description="Low complexity" evidence="1">
    <location>
        <begin position="76"/>
        <end position="85"/>
    </location>
</feature>
<reference evidence="2 3" key="2">
    <citation type="submission" date="2019-09" db="EMBL/GenBank/DDBJ databases">
        <authorList>
            <person name="Jin C."/>
        </authorList>
    </citation>
    <scope>NUCLEOTIDE SEQUENCE [LARGE SCALE GENOMIC DNA]</scope>
    <source>
        <strain evidence="2 3">BN140002</strain>
    </source>
</reference>
<sequence>MSTHDPRTEAEKARAALRANDQMGMAPPESDMERRPSTTPETFGVHGREAENLEGHDGVTAGGEARRTSTNPAEHGPGTDNDPTTGGFGIADTEFGHSNSDMLSDLERVVTGRDGDAMSRGKK</sequence>
<dbReference type="AlphaFoldDB" id="A0A5B2VDP0"/>
<accession>A0A5B2VDP0</accession>
<organism evidence="2 3">
    <name type="scientific">Salinarimonas soli</name>
    <dbReference type="NCBI Taxonomy" id="1638099"/>
    <lineage>
        <taxon>Bacteria</taxon>
        <taxon>Pseudomonadati</taxon>
        <taxon>Pseudomonadota</taxon>
        <taxon>Alphaproteobacteria</taxon>
        <taxon>Hyphomicrobiales</taxon>
        <taxon>Salinarimonadaceae</taxon>
        <taxon>Salinarimonas</taxon>
    </lineage>
</organism>